<accession>A0AA38KKP5</accession>
<feature type="non-terminal residue" evidence="2">
    <location>
        <position position="214"/>
    </location>
</feature>
<evidence type="ECO:0000256" key="1">
    <source>
        <dbReference type="SAM" id="MobiDB-lite"/>
    </source>
</evidence>
<dbReference type="AlphaFoldDB" id="A0AA38KKP5"/>
<evidence type="ECO:0000313" key="2">
    <source>
        <dbReference type="EMBL" id="KAH9306799.1"/>
    </source>
</evidence>
<organism evidence="2 3">
    <name type="scientific">Taxus chinensis</name>
    <name type="common">Chinese yew</name>
    <name type="synonym">Taxus wallichiana var. chinensis</name>
    <dbReference type="NCBI Taxonomy" id="29808"/>
    <lineage>
        <taxon>Eukaryota</taxon>
        <taxon>Viridiplantae</taxon>
        <taxon>Streptophyta</taxon>
        <taxon>Embryophyta</taxon>
        <taxon>Tracheophyta</taxon>
        <taxon>Spermatophyta</taxon>
        <taxon>Pinopsida</taxon>
        <taxon>Pinidae</taxon>
        <taxon>Conifers II</taxon>
        <taxon>Cupressales</taxon>
        <taxon>Taxaceae</taxon>
        <taxon>Taxus</taxon>
    </lineage>
</organism>
<feature type="region of interest" description="Disordered" evidence="1">
    <location>
        <begin position="187"/>
        <end position="214"/>
    </location>
</feature>
<evidence type="ECO:0000313" key="3">
    <source>
        <dbReference type="Proteomes" id="UP000824469"/>
    </source>
</evidence>
<comment type="caution">
    <text evidence="2">The sequence shown here is derived from an EMBL/GenBank/DDBJ whole genome shotgun (WGS) entry which is preliminary data.</text>
</comment>
<feature type="region of interest" description="Disordered" evidence="1">
    <location>
        <begin position="139"/>
        <end position="160"/>
    </location>
</feature>
<feature type="non-terminal residue" evidence="2">
    <location>
        <position position="1"/>
    </location>
</feature>
<feature type="compositionally biased region" description="Polar residues" evidence="1">
    <location>
        <begin position="146"/>
        <end position="160"/>
    </location>
</feature>
<dbReference type="PANTHER" id="PTHR32108">
    <property type="entry name" value="DNA-DIRECTED RNA POLYMERASE SUBUNIT ALPHA"/>
    <property type="match status" value="1"/>
</dbReference>
<gene>
    <name evidence="2" type="ORF">KI387_011203</name>
</gene>
<dbReference type="Proteomes" id="UP000824469">
    <property type="component" value="Unassembled WGS sequence"/>
</dbReference>
<protein>
    <submittedName>
        <fullName evidence="2">Uncharacterized protein</fullName>
    </submittedName>
</protein>
<keyword evidence="3" id="KW-1185">Reference proteome</keyword>
<reference evidence="2 3" key="1">
    <citation type="journal article" date="2021" name="Nat. Plants">
        <title>The Taxus genome provides insights into paclitaxel biosynthesis.</title>
        <authorList>
            <person name="Xiong X."/>
            <person name="Gou J."/>
            <person name="Liao Q."/>
            <person name="Li Y."/>
            <person name="Zhou Q."/>
            <person name="Bi G."/>
            <person name="Li C."/>
            <person name="Du R."/>
            <person name="Wang X."/>
            <person name="Sun T."/>
            <person name="Guo L."/>
            <person name="Liang H."/>
            <person name="Lu P."/>
            <person name="Wu Y."/>
            <person name="Zhang Z."/>
            <person name="Ro D.K."/>
            <person name="Shang Y."/>
            <person name="Huang S."/>
            <person name="Yan J."/>
        </authorList>
    </citation>
    <scope>NUCLEOTIDE SEQUENCE [LARGE SCALE GENOMIC DNA]</scope>
    <source>
        <strain evidence="2">Ta-2019</strain>
    </source>
</reference>
<sequence>TSYSKAKGTANAVVLKASPTHPSNHAKPSSNLSPVQIFQFKREQKKYTSIGEPYSFVLEKLIKANAITLPPIKPHTGFDPSRPIPGWYKENDYCNYHRVNGHSDSNCITFKNIVQGMLESGELVLDNPNAPANQDLHIFKKPFPNHSPSNDQTGDASHNESNTCEVHVIFTDLPLDSQISPIPSIEEILAQNPPPTQEPTLSVPLPIEESPSPP</sequence>
<dbReference type="PANTHER" id="PTHR32108:SF9">
    <property type="entry name" value="REVERSE TRANSCRIPTASE RNASE H-LIKE DOMAIN-CONTAINING PROTEIN"/>
    <property type="match status" value="1"/>
</dbReference>
<dbReference type="EMBL" id="JAHRHJ020000008">
    <property type="protein sequence ID" value="KAH9306799.1"/>
    <property type="molecule type" value="Genomic_DNA"/>
</dbReference>
<name>A0AA38KKP5_TAXCH</name>
<proteinExistence type="predicted"/>